<feature type="region of interest" description="Disordered" evidence="1">
    <location>
        <begin position="747"/>
        <end position="813"/>
    </location>
</feature>
<feature type="region of interest" description="Disordered" evidence="1">
    <location>
        <begin position="375"/>
        <end position="399"/>
    </location>
</feature>
<keyword evidence="4" id="KW-1185">Reference proteome</keyword>
<feature type="region of interest" description="Disordered" evidence="1">
    <location>
        <begin position="323"/>
        <end position="359"/>
    </location>
</feature>
<feature type="compositionally biased region" description="Polar residues" evidence="1">
    <location>
        <begin position="797"/>
        <end position="808"/>
    </location>
</feature>
<feature type="region of interest" description="Disordered" evidence="1">
    <location>
        <begin position="685"/>
        <end position="721"/>
    </location>
</feature>
<feature type="compositionally biased region" description="Gly residues" evidence="1">
    <location>
        <begin position="339"/>
        <end position="351"/>
    </location>
</feature>
<evidence type="ECO:0000256" key="1">
    <source>
        <dbReference type="SAM" id="MobiDB-lite"/>
    </source>
</evidence>
<feature type="compositionally biased region" description="Low complexity" evidence="1">
    <location>
        <begin position="747"/>
        <end position="760"/>
    </location>
</feature>
<dbReference type="EMBL" id="JARBHB010000012">
    <property type="protein sequence ID" value="KAJ8871056.1"/>
    <property type="molecule type" value="Genomic_DNA"/>
</dbReference>
<feature type="compositionally biased region" description="Low complexity" evidence="1">
    <location>
        <begin position="692"/>
        <end position="712"/>
    </location>
</feature>
<name>A0ABQ9GF84_9NEOP</name>
<feature type="compositionally biased region" description="Basic and acidic residues" evidence="1">
    <location>
        <begin position="773"/>
        <end position="796"/>
    </location>
</feature>
<comment type="caution">
    <text evidence="3">The sequence shown here is derived from an EMBL/GenBank/DDBJ whole genome shotgun (WGS) entry which is preliminary data.</text>
</comment>
<evidence type="ECO:0000313" key="3">
    <source>
        <dbReference type="EMBL" id="KAJ8871056.1"/>
    </source>
</evidence>
<evidence type="ECO:0000256" key="2">
    <source>
        <dbReference type="SAM" id="SignalP"/>
    </source>
</evidence>
<reference evidence="3 4" key="1">
    <citation type="submission" date="2023-02" db="EMBL/GenBank/DDBJ databases">
        <title>LHISI_Scaffold_Assembly.</title>
        <authorList>
            <person name="Stuart O.P."/>
            <person name="Cleave R."/>
            <person name="Magrath M.J.L."/>
            <person name="Mikheyev A.S."/>
        </authorList>
    </citation>
    <scope>NUCLEOTIDE SEQUENCE [LARGE SCALE GENOMIC DNA]</scope>
    <source>
        <strain evidence="3">Daus_M_001</strain>
        <tissue evidence="3">Leg muscle</tissue>
    </source>
</reference>
<evidence type="ECO:0000313" key="4">
    <source>
        <dbReference type="Proteomes" id="UP001159363"/>
    </source>
</evidence>
<feature type="chain" id="PRO_5045832558" evidence="2">
    <location>
        <begin position="20"/>
        <end position="1990"/>
    </location>
</feature>
<protein>
    <submittedName>
        <fullName evidence="3">Uncharacterized protein</fullName>
    </submittedName>
</protein>
<feature type="signal peptide" evidence="2">
    <location>
        <begin position="1"/>
        <end position="19"/>
    </location>
</feature>
<proteinExistence type="predicted"/>
<organism evidence="3 4">
    <name type="scientific">Dryococelus australis</name>
    <dbReference type="NCBI Taxonomy" id="614101"/>
    <lineage>
        <taxon>Eukaryota</taxon>
        <taxon>Metazoa</taxon>
        <taxon>Ecdysozoa</taxon>
        <taxon>Arthropoda</taxon>
        <taxon>Hexapoda</taxon>
        <taxon>Insecta</taxon>
        <taxon>Pterygota</taxon>
        <taxon>Neoptera</taxon>
        <taxon>Polyneoptera</taxon>
        <taxon>Phasmatodea</taxon>
        <taxon>Verophasmatodea</taxon>
        <taxon>Anareolatae</taxon>
        <taxon>Phasmatidae</taxon>
        <taxon>Eurycanthinae</taxon>
        <taxon>Dryococelus</taxon>
    </lineage>
</organism>
<gene>
    <name evidence="3" type="ORF">PR048_027360</name>
</gene>
<dbReference type="Proteomes" id="UP001159363">
    <property type="component" value="Chromosome 11"/>
</dbReference>
<accession>A0ABQ9GF84</accession>
<sequence>MAALGGSLFALGIACSGQAATFQQLLFFYGFVSCEYTLPFPRTLALVGPPLPCPFPALPCPSLPCLDLISTSAGSTSLEGAFRTPDRWRTNRLRHGRSAAPSKSAFVNIMYSSTMRSINIFMGTKYLGRQRVHSGASVGKLSFGSRYCRDALWDMCPPTKLRASCCGLSLTRARPLPAHRCCSFGGICWLLAVVWVTRQAGGEWRTVLCCDILLASCSILQVFATVLRSISDCFTSILNPFSPRCSTLLTGYEKHARHMYSLHQENVMIATPEIGYEPFEEYKRVYSGLRLNGLSIVCLCVLDSTQEERVCYSDGGGALAVLDGGGGERGVQRRRKEQGAGGGGRGGGDGPSSGTAAAVGAAAALRPAGGGVALRRRLPPLPGGGGSAETGFPAAPSRHALDDSEPIADLQVAIAILQATPFLTELFLIGTHNREVLTYWLRFTQGVSNIVRSNGKPIGKVPTYSFLKAVHDKESTFEINLRKMSLFLHAYILTGALSDMRPVKLVTVDGKLDSTALYALEELSFAYWLLRSSEGFVHNTYYYRLTAERGKLYSERSGLCRCVVKVIICRKSAVSGFRKCPYYCRKLSSKEDGTKRNTEPTIRRGTIVPVMKIDAPEEEKDFSGSQLTTCCVLDETGDDHSCQRGVKDSTNQISHKEDWLLMPLLFRLRQHYNCNGDGWRSVGTREGGSGIVRGRLSVSGGSSRRSSAMSSGPQRRGTPGWWARQSVGSIYTGSSSRIYDTRSFQMSGDDLSRGSSRSSLLPPAAIRATEVSMEYHRNEGAGKTEDPREKPADQRHQVQNASGESGESITAARRGRVVHFSSDRGRVRLSESCSASAYSITCSKKVKSRRRYLTARCRRAMFGVCSASSVMRLPSLQLVFIEWCGHQGASLYRREEWNPPSARSHYCNPGHFVNSFGKKLNPTILCVRGSQLVVHCLIPHFFSRKGSPGFNDSFRSGQARLQIHTAYLLCLRLDHSLSDTGRLDFTVLYILEPASFLHWLQPRGEVTAFLTRLHVIGAHNCEVFIYWHRVTWRVSKYGPVTNVLQRKDGRSYELTYMYLRCSEMPVSVFRLARSRRGMASPSLLCRVLARKDIHGDSSPFLLQPFHELSNGFWPRLTSPHPGFQFIPKMLNRVEVGALGGPVQSANIVVGVPLPLIHGTWHCHPGSNTGPFRKNATMLGAFAGVIGKDTISSTSRQQCCCPNQILHHQPPFLVDPRLDGHYRSTPFSLTLGAAMAERLTCSPPTKANWDHSSARSLPDFRKWKSYWTMPLVGGFSLGSPIFTSPFISVLLQTYLNNPHRLSRPRSFNFNKEFSYLTGPLRIRQHRHGSYVIRVQTVNTFQKVIQTTKTGERRGSTLSASSLRWAQRLSVGSVHSTASILAVVVDEDEEEGRPHNKASTHMPANWLDYSPPYWFRFPERSPPDSRTWESCRDDAAGRRVFSGISRFPRPFHSGAAPYSPRVTLIISQDLDFKSSPNFFTHSPISSLKFPGPEAEKTYGDVCCIQQSGSSCRTGTRAVVPKLQGVPVCVQKLQGVPVCVQKLHGVPMCVQSCKVCSCVSKVARCARVCPKLQGVPMCVRSCKVCPCVSEVARCARVCPKLQGVPVCVRNCKVCPCVSEVARCARVCPKLQGVPVCVRSCKVCPCVSEVARCARVCPKLQGVPVCVRSCKVCPCVSEVARCVRVCPKLQGVPVCVRSCKVCLCVFEVARCDRINFTTPSHAVWRATHGSLLFVSAVPRVRMDPNHVKYMLDGVHIGQMMWPQQPLKLSGMSLEAILDNSGRRHCAAKDYVKCGQGFAAPGAARLFTWELGKRARVLARAALEVEPTCFLRTPAITSLTRVGCAGSRRSSTTSTRSGRGRHGGWWDRLSVGSVYSTGGSRLYGSRAFTQIFGEEDRTASAASSQDNCRPAEDVDHFGGQRLAGAGGRSSRRLEPSDLVFFINSFQVVATRSALRSETAMRLQHQAKNAMAGAVRADLTAAMADLAQAFTKSGIV</sequence>
<keyword evidence="2" id="KW-0732">Signal</keyword>